<sequence>MTLTSFFYIVNESFLVTITITSIKLNISIIFALNYTFQLYWY</sequence>
<keyword evidence="1" id="KW-1133">Transmembrane helix</keyword>
<feature type="transmembrane region" description="Helical" evidence="1">
    <location>
        <begin position="14"/>
        <end position="37"/>
    </location>
</feature>
<organism evidence="2">
    <name type="scientific">Klebsiella pneumoniae</name>
    <dbReference type="NCBI Taxonomy" id="573"/>
    <lineage>
        <taxon>Bacteria</taxon>
        <taxon>Pseudomonadati</taxon>
        <taxon>Pseudomonadota</taxon>
        <taxon>Gammaproteobacteria</taxon>
        <taxon>Enterobacterales</taxon>
        <taxon>Enterobacteriaceae</taxon>
        <taxon>Klebsiella/Raoultella group</taxon>
        <taxon>Klebsiella</taxon>
        <taxon>Klebsiella pneumoniae complex</taxon>
    </lineage>
</organism>
<proteinExistence type="predicted"/>
<protein>
    <submittedName>
        <fullName evidence="2">Uncharacterized protein</fullName>
    </submittedName>
</protein>
<name>A0A8B0SVF0_KLEPN</name>
<keyword evidence="1" id="KW-0472">Membrane</keyword>
<keyword evidence="1" id="KW-0812">Transmembrane</keyword>
<accession>A0A8B0SVF0</accession>
<geneLocation type="plasmid" evidence="2">
    <name>p17-15-vir-like</name>
</geneLocation>
<dbReference type="EMBL" id="MN956836">
    <property type="protein sequence ID" value="QTX14028.1"/>
    <property type="molecule type" value="Genomic_DNA"/>
</dbReference>
<reference evidence="2" key="1">
    <citation type="submission" date="2020-01" db="EMBL/GenBank/DDBJ databases">
        <authorList>
            <person name="Qin S."/>
        </authorList>
    </citation>
    <scope>NUCLEOTIDE SEQUENCE</scope>
    <source>
        <strain evidence="2">CVir17-16-YZ6g</strain>
        <plasmid evidence="2">p17-15-vir-like</plasmid>
    </source>
</reference>
<dbReference type="AlphaFoldDB" id="A0A8B0SVF0"/>
<evidence type="ECO:0000256" key="1">
    <source>
        <dbReference type="SAM" id="Phobius"/>
    </source>
</evidence>
<keyword evidence="2" id="KW-0614">Plasmid</keyword>
<evidence type="ECO:0000313" key="2">
    <source>
        <dbReference type="EMBL" id="QTX14028.1"/>
    </source>
</evidence>